<reference evidence="3 4" key="1">
    <citation type="submission" date="2017-06" db="EMBL/GenBank/DDBJ databases">
        <title>Genome sequencing of cyanobaciteial culture collection at National Institute for Environmental Studies (NIES).</title>
        <authorList>
            <person name="Hirose Y."/>
            <person name="Shimura Y."/>
            <person name="Fujisawa T."/>
            <person name="Nakamura Y."/>
            <person name="Kawachi M."/>
        </authorList>
    </citation>
    <scope>NUCLEOTIDE SEQUENCE [LARGE SCALE GENOMIC DNA]</scope>
    <source>
        <strain evidence="3 4">NIES-267</strain>
    </source>
</reference>
<feature type="compositionally biased region" description="Low complexity" evidence="1">
    <location>
        <begin position="287"/>
        <end position="338"/>
    </location>
</feature>
<dbReference type="Proteomes" id="UP000218418">
    <property type="component" value="Chromosome"/>
</dbReference>
<name>A0A1Z4LY76_9CYAN</name>
<feature type="compositionally biased region" description="Low complexity" evidence="1">
    <location>
        <begin position="385"/>
        <end position="404"/>
    </location>
</feature>
<feature type="compositionally biased region" description="Basic and acidic residues" evidence="1">
    <location>
        <begin position="127"/>
        <end position="136"/>
    </location>
</feature>
<keyword evidence="4" id="KW-1185">Reference proteome</keyword>
<evidence type="ECO:0000313" key="3">
    <source>
        <dbReference type="EMBL" id="BAY86172.1"/>
    </source>
</evidence>
<protein>
    <submittedName>
        <fullName evidence="3">Uncharacterized protein</fullName>
    </submittedName>
</protein>
<keyword evidence="2" id="KW-0472">Membrane</keyword>
<dbReference type="AlphaFoldDB" id="A0A1Z4LY76"/>
<feature type="compositionally biased region" description="Polar residues" evidence="1">
    <location>
        <begin position="138"/>
        <end position="155"/>
    </location>
</feature>
<feature type="region of interest" description="Disordered" evidence="1">
    <location>
        <begin position="179"/>
        <end position="406"/>
    </location>
</feature>
<feature type="compositionally biased region" description="Polar residues" evidence="1">
    <location>
        <begin position="339"/>
        <end position="354"/>
    </location>
</feature>
<feature type="compositionally biased region" description="Polar residues" evidence="1">
    <location>
        <begin position="236"/>
        <end position="286"/>
    </location>
</feature>
<organism evidence="3 4">
    <name type="scientific">Calothrix parasitica NIES-267</name>
    <dbReference type="NCBI Taxonomy" id="1973488"/>
    <lineage>
        <taxon>Bacteria</taxon>
        <taxon>Bacillati</taxon>
        <taxon>Cyanobacteriota</taxon>
        <taxon>Cyanophyceae</taxon>
        <taxon>Nostocales</taxon>
        <taxon>Calotrichaceae</taxon>
        <taxon>Calothrix</taxon>
    </lineage>
</organism>
<evidence type="ECO:0000313" key="4">
    <source>
        <dbReference type="Proteomes" id="UP000218418"/>
    </source>
</evidence>
<feature type="compositionally biased region" description="Polar residues" evidence="1">
    <location>
        <begin position="215"/>
        <end position="229"/>
    </location>
</feature>
<dbReference type="OrthoDB" id="582255at2"/>
<evidence type="ECO:0000256" key="2">
    <source>
        <dbReference type="SAM" id="Phobius"/>
    </source>
</evidence>
<feature type="compositionally biased region" description="Low complexity" evidence="1">
    <location>
        <begin position="355"/>
        <end position="375"/>
    </location>
</feature>
<feature type="compositionally biased region" description="Polar residues" evidence="1">
    <location>
        <begin position="183"/>
        <end position="200"/>
    </location>
</feature>
<dbReference type="EMBL" id="AP018227">
    <property type="protein sequence ID" value="BAY86172.1"/>
    <property type="molecule type" value="Genomic_DNA"/>
</dbReference>
<accession>A0A1Z4LY76</accession>
<feature type="compositionally biased region" description="Low complexity" evidence="1">
    <location>
        <begin position="201"/>
        <end position="214"/>
    </location>
</feature>
<feature type="transmembrane region" description="Helical" evidence="2">
    <location>
        <begin position="20"/>
        <end position="40"/>
    </location>
</feature>
<keyword evidence="2" id="KW-1133">Transmembrane helix</keyword>
<gene>
    <name evidence="3" type="ORF">NIES267_56780</name>
</gene>
<proteinExistence type="predicted"/>
<sequence length="468" mass="52979">MARSRYGSRRLRYLKARLSIFTRPAFLVAAVFLSVVGFVVKEYWTNPDFFELSQIRDSLSSTSSQSSNSQSSLSDEDRAIAADIDNLSVLDYDKEQANILPIPTTSINDNSKIKKQNEAQLNKILDLTKKNQKEQRIPANTGQLKTPNTPSASQQNPFLKQAEDLLKFKVDTGNLNGTTNNLSPFSSNPQTSTGSFNLGINNNFVNPNQTTNPQSALQKAITESSQNKQNQEKSTENSAAEKNNFGQIPQSSQKADSPDSSTNRRLPQNQTNFDVNTSIFNQPLNTQPQNPYNNFNNFNNNQFPQNNLNQPGLNNQPQNPYGNFNNNQAPTNNNQLQNPYGNPNNTQVPRNNYAQPTNPSNNFNNQNQNIQQQNPYSNFNRSQPSVNNSFQNPYNNFNNQRRVNGYSPQIQTRINNIYDRLVNRDFPSAATRNNYTVPNNNVNRGFQQPNVQQFNSPYNQQNQIQYPN</sequence>
<feature type="region of interest" description="Disordered" evidence="1">
    <location>
        <begin position="127"/>
        <end position="155"/>
    </location>
</feature>
<keyword evidence="2" id="KW-0812">Transmembrane</keyword>
<evidence type="ECO:0000256" key="1">
    <source>
        <dbReference type="SAM" id="MobiDB-lite"/>
    </source>
</evidence>